<dbReference type="Proteomes" id="UP000522081">
    <property type="component" value="Unassembled WGS sequence"/>
</dbReference>
<proteinExistence type="predicted"/>
<reference evidence="2 3" key="1">
    <citation type="submission" date="2020-07" db="EMBL/GenBank/DDBJ databases">
        <title>Genomic Encyclopedia of Type Strains, Phase IV (KMG-IV): sequencing the most valuable type-strain genomes for metagenomic binning, comparative biology and taxonomic classification.</title>
        <authorList>
            <person name="Goeker M."/>
        </authorList>
    </citation>
    <scope>NUCLEOTIDE SEQUENCE [LARGE SCALE GENOMIC DNA]</scope>
    <source>
        <strain evidence="2 3">DSM 29043</strain>
    </source>
</reference>
<evidence type="ECO:0000259" key="1">
    <source>
        <dbReference type="Pfam" id="PF02581"/>
    </source>
</evidence>
<keyword evidence="3" id="KW-1185">Reference proteome</keyword>
<name>A0A7Y9XUK2_9SPHN</name>
<dbReference type="InterPro" id="IPR022998">
    <property type="entry name" value="ThiamineP_synth_TenI"/>
</dbReference>
<dbReference type="InterPro" id="IPR036206">
    <property type="entry name" value="ThiamineP_synth_sf"/>
</dbReference>
<dbReference type="CDD" id="cd00564">
    <property type="entry name" value="TMP_TenI"/>
    <property type="match status" value="1"/>
</dbReference>
<organism evidence="2 3">
    <name type="scientific">Novosphingobium marinum</name>
    <dbReference type="NCBI Taxonomy" id="1514948"/>
    <lineage>
        <taxon>Bacteria</taxon>
        <taxon>Pseudomonadati</taxon>
        <taxon>Pseudomonadota</taxon>
        <taxon>Alphaproteobacteria</taxon>
        <taxon>Sphingomonadales</taxon>
        <taxon>Sphingomonadaceae</taxon>
        <taxon>Novosphingobium</taxon>
    </lineage>
</organism>
<accession>A0A7Y9XUK2</accession>
<dbReference type="Gene3D" id="3.20.20.70">
    <property type="entry name" value="Aldolase class I"/>
    <property type="match status" value="1"/>
</dbReference>
<protein>
    <submittedName>
        <fullName evidence="2">Thiamine-phosphate pyrophosphorylase</fullName>
        <ecNumber evidence="2">2.5.1.3</ecNumber>
    </submittedName>
</protein>
<dbReference type="Pfam" id="PF02581">
    <property type="entry name" value="TMP-TENI"/>
    <property type="match status" value="1"/>
</dbReference>
<keyword evidence="2" id="KW-0808">Transferase</keyword>
<dbReference type="AlphaFoldDB" id="A0A7Y9XUK2"/>
<dbReference type="SUPFAM" id="SSF51391">
    <property type="entry name" value="Thiamin phosphate synthase"/>
    <property type="match status" value="1"/>
</dbReference>
<dbReference type="InterPro" id="IPR013785">
    <property type="entry name" value="Aldolase_TIM"/>
</dbReference>
<feature type="domain" description="Thiamine phosphate synthase/TenI" evidence="1">
    <location>
        <begin position="23"/>
        <end position="168"/>
    </location>
</feature>
<gene>
    <name evidence="2" type="ORF">FHS75_001061</name>
</gene>
<dbReference type="EC" id="2.5.1.3" evidence="2"/>
<evidence type="ECO:0000313" key="2">
    <source>
        <dbReference type="EMBL" id="NYH94742.1"/>
    </source>
</evidence>
<dbReference type="GO" id="GO:0009228">
    <property type="term" value="P:thiamine biosynthetic process"/>
    <property type="evidence" value="ECO:0007669"/>
    <property type="project" value="UniProtKB-KW"/>
</dbReference>
<dbReference type="GO" id="GO:0004789">
    <property type="term" value="F:thiamine-phosphate diphosphorylase activity"/>
    <property type="evidence" value="ECO:0007669"/>
    <property type="project" value="UniProtKB-EC"/>
</dbReference>
<comment type="caution">
    <text evidence="2">The sequence shown here is derived from an EMBL/GenBank/DDBJ whole genome shotgun (WGS) entry which is preliminary data.</text>
</comment>
<evidence type="ECO:0000313" key="3">
    <source>
        <dbReference type="Proteomes" id="UP000522081"/>
    </source>
</evidence>
<dbReference type="RefSeq" id="WP_229735648.1">
    <property type="nucleotide sequence ID" value="NZ_BMGF01000006.1"/>
</dbReference>
<dbReference type="EMBL" id="JACBZF010000002">
    <property type="protein sequence ID" value="NYH94742.1"/>
    <property type="molecule type" value="Genomic_DNA"/>
</dbReference>
<sequence length="189" mass="20898">MRGALKARALPRLWLLSDARNDAVLETALRGWSAPVAFVYRHYHLAAGERRERFEALARIARMEGHLVVLASGAATALRWGADGYYASPESLRPRRTGLVAVATAHDLREIGRANRFGADAVMLSPVFPTRSHPGARTLGPLRFRLLARRARMPVIALGGMDRGRAERMKWERWAAIDGLSTGLPRPDA</sequence>